<protein>
    <recommendedName>
        <fullName evidence="7">Amino acid transporter transmembrane domain-containing protein</fullName>
    </recommendedName>
</protein>
<reference evidence="8" key="2">
    <citation type="submission" date="2023-05" db="EMBL/GenBank/DDBJ databases">
        <authorList>
            <person name="Fouks B."/>
        </authorList>
    </citation>
    <scope>NUCLEOTIDE SEQUENCE</scope>
    <source>
        <strain evidence="8">Stay&amp;Tobe</strain>
        <tissue evidence="8">Testes</tissue>
    </source>
</reference>
<comment type="caution">
    <text evidence="8">The sequence shown here is derived from an EMBL/GenBank/DDBJ whole genome shotgun (WGS) entry which is preliminary data.</text>
</comment>
<evidence type="ECO:0000259" key="7">
    <source>
        <dbReference type="Pfam" id="PF01490"/>
    </source>
</evidence>
<proteinExistence type="predicted"/>
<keyword evidence="4 6" id="KW-0472">Membrane</keyword>
<evidence type="ECO:0000256" key="1">
    <source>
        <dbReference type="ARBA" id="ARBA00004141"/>
    </source>
</evidence>
<dbReference type="EMBL" id="JASPKZ010001601">
    <property type="protein sequence ID" value="KAJ9597548.1"/>
    <property type="molecule type" value="Genomic_DNA"/>
</dbReference>
<feature type="region of interest" description="Disordered" evidence="5">
    <location>
        <begin position="554"/>
        <end position="586"/>
    </location>
</feature>
<dbReference type="PANTHER" id="PTHR22950">
    <property type="entry name" value="AMINO ACID TRANSPORTER"/>
    <property type="match status" value="1"/>
</dbReference>
<feature type="non-terminal residue" evidence="8">
    <location>
        <position position="1"/>
    </location>
</feature>
<feature type="transmembrane region" description="Helical" evidence="6">
    <location>
        <begin position="105"/>
        <end position="127"/>
    </location>
</feature>
<feature type="domain" description="Amino acid transporter transmembrane" evidence="7">
    <location>
        <begin position="78"/>
        <end position="466"/>
    </location>
</feature>
<evidence type="ECO:0000256" key="2">
    <source>
        <dbReference type="ARBA" id="ARBA00022692"/>
    </source>
</evidence>
<evidence type="ECO:0000256" key="4">
    <source>
        <dbReference type="ARBA" id="ARBA00023136"/>
    </source>
</evidence>
<feature type="transmembrane region" description="Helical" evidence="6">
    <location>
        <begin position="446"/>
        <end position="467"/>
    </location>
</feature>
<dbReference type="PANTHER" id="PTHR22950:SF154">
    <property type="entry name" value="PROTON-COUPLED AMINO ACID TRANSPORTER-LIKE PROTEIN PATHETIC"/>
    <property type="match status" value="1"/>
</dbReference>
<dbReference type="AlphaFoldDB" id="A0AAD8AGU6"/>
<keyword evidence="2 6" id="KW-0812">Transmembrane</keyword>
<feature type="transmembrane region" description="Helical" evidence="6">
    <location>
        <begin position="170"/>
        <end position="188"/>
    </location>
</feature>
<feature type="transmembrane region" description="Helical" evidence="6">
    <location>
        <begin position="208"/>
        <end position="224"/>
    </location>
</feature>
<feature type="transmembrane region" description="Helical" evidence="6">
    <location>
        <begin position="302"/>
        <end position="328"/>
    </location>
</feature>
<feature type="compositionally biased region" description="Basic and acidic residues" evidence="5">
    <location>
        <begin position="560"/>
        <end position="580"/>
    </location>
</feature>
<keyword evidence="3 6" id="KW-1133">Transmembrane helix</keyword>
<accession>A0AAD8AGU6</accession>
<organism evidence="8 9">
    <name type="scientific">Diploptera punctata</name>
    <name type="common">Pacific beetle cockroach</name>
    <dbReference type="NCBI Taxonomy" id="6984"/>
    <lineage>
        <taxon>Eukaryota</taxon>
        <taxon>Metazoa</taxon>
        <taxon>Ecdysozoa</taxon>
        <taxon>Arthropoda</taxon>
        <taxon>Hexapoda</taxon>
        <taxon>Insecta</taxon>
        <taxon>Pterygota</taxon>
        <taxon>Neoptera</taxon>
        <taxon>Polyneoptera</taxon>
        <taxon>Dictyoptera</taxon>
        <taxon>Blattodea</taxon>
        <taxon>Blaberoidea</taxon>
        <taxon>Blaberidae</taxon>
        <taxon>Diplopterinae</taxon>
        <taxon>Diploptera</taxon>
    </lineage>
</organism>
<dbReference type="GO" id="GO:0015179">
    <property type="term" value="F:L-amino acid transmembrane transporter activity"/>
    <property type="evidence" value="ECO:0007669"/>
    <property type="project" value="TreeGrafter"/>
</dbReference>
<dbReference type="InterPro" id="IPR013057">
    <property type="entry name" value="AA_transpt_TM"/>
</dbReference>
<feature type="transmembrane region" description="Helical" evidence="6">
    <location>
        <begin position="348"/>
        <end position="372"/>
    </location>
</feature>
<dbReference type="Proteomes" id="UP001233999">
    <property type="component" value="Unassembled WGS sequence"/>
</dbReference>
<reference evidence="8" key="1">
    <citation type="journal article" date="2023" name="IScience">
        <title>Live-bearing cockroach genome reveals convergent evolutionary mechanisms linked to viviparity in insects and beyond.</title>
        <authorList>
            <person name="Fouks B."/>
            <person name="Harrison M.C."/>
            <person name="Mikhailova A.A."/>
            <person name="Marchal E."/>
            <person name="English S."/>
            <person name="Carruthers M."/>
            <person name="Jennings E.C."/>
            <person name="Chiamaka E.L."/>
            <person name="Frigard R.A."/>
            <person name="Pippel M."/>
            <person name="Attardo G.M."/>
            <person name="Benoit J.B."/>
            <person name="Bornberg-Bauer E."/>
            <person name="Tobe S.S."/>
        </authorList>
    </citation>
    <scope>NUCLEOTIDE SEQUENCE</scope>
    <source>
        <strain evidence="8">Stay&amp;Tobe</strain>
    </source>
</reference>
<keyword evidence="9" id="KW-1185">Reference proteome</keyword>
<feature type="transmembrane region" description="Helical" evidence="6">
    <location>
        <begin position="273"/>
        <end position="290"/>
    </location>
</feature>
<sequence>QMERADSMIITRMPARPVVNLKTNVHKLIKTLKSNLQDTLYKVTVTPRDPEAMYMNHDSKESYDPFNDRRLEHPTTDCDTLTHLLKASLGTGILAMPDAFKNAGLYAGVIGTIVVAIVCTHCAYILVKCAHALYYRTRVTAMSFADVAEVGFASGPPWARKFSRVARQTVLWGLFLTYFGTCSVYTVIVGTNFKQVIEYHTQTTLDERVYIAALLVPLILLGWVPNLKYLAPVSMIANVFMAIGLGITIYYLVQDMPNVDTVPKFDITVSTTPQFFSIVIFAMEAIGVVMPLENNMKFPRHFLGLGGVLNQGMAGVTLIYILLGFLGFLKYGAETQGSITLNLPTHEIAAQTVKILIALAVFCTYGLQFYVSHEIAWNGVKDSLTKRPLLSEYGIRTVLVVLTIPTISPFISLIGALCFSILGLIMPAIIEVITFWDDGLGPGRWRLWKNVLVGIFGLIALLFGSYTRKTKRNLKTRVKEHLRNAKKGEVEKSAVAARAWSEKHLIEKEAKSLKQIEKPKELTVWEKIYIQKSKKKKLMNFEIPGENDLVSRFFSQPMEGAKDSSSRRQNNGHDDTEHGTETMFQN</sequence>
<evidence type="ECO:0000256" key="5">
    <source>
        <dbReference type="SAM" id="MobiDB-lite"/>
    </source>
</evidence>
<name>A0AAD8AGU6_DIPPU</name>
<comment type="subcellular location">
    <subcellularLocation>
        <location evidence="1">Membrane</location>
        <topology evidence="1">Multi-pass membrane protein</topology>
    </subcellularLocation>
</comment>
<evidence type="ECO:0000313" key="9">
    <source>
        <dbReference type="Proteomes" id="UP001233999"/>
    </source>
</evidence>
<feature type="transmembrane region" description="Helical" evidence="6">
    <location>
        <begin position="393"/>
        <end position="426"/>
    </location>
</feature>
<feature type="transmembrane region" description="Helical" evidence="6">
    <location>
        <begin position="236"/>
        <end position="253"/>
    </location>
</feature>
<evidence type="ECO:0000256" key="3">
    <source>
        <dbReference type="ARBA" id="ARBA00022989"/>
    </source>
</evidence>
<dbReference type="Pfam" id="PF01490">
    <property type="entry name" value="Aa_trans"/>
    <property type="match status" value="1"/>
</dbReference>
<evidence type="ECO:0000313" key="8">
    <source>
        <dbReference type="EMBL" id="KAJ9597548.1"/>
    </source>
</evidence>
<evidence type="ECO:0000256" key="6">
    <source>
        <dbReference type="SAM" id="Phobius"/>
    </source>
</evidence>
<dbReference type="GO" id="GO:0005774">
    <property type="term" value="C:vacuolar membrane"/>
    <property type="evidence" value="ECO:0007669"/>
    <property type="project" value="TreeGrafter"/>
</dbReference>
<gene>
    <name evidence="8" type="ORF">L9F63_011606</name>
</gene>